<evidence type="ECO:0000256" key="1">
    <source>
        <dbReference type="SAM" id="MobiDB-lite"/>
    </source>
</evidence>
<reference evidence="3" key="1">
    <citation type="journal article" date="2016" name="Nature">
        <title>The genome of the seagrass Zostera marina reveals angiosperm adaptation to the sea.</title>
        <authorList>
            <person name="Olsen J.L."/>
            <person name="Rouze P."/>
            <person name="Verhelst B."/>
            <person name="Lin Y.-C."/>
            <person name="Bayer T."/>
            <person name="Collen J."/>
            <person name="Dattolo E."/>
            <person name="De Paoli E."/>
            <person name="Dittami S."/>
            <person name="Maumus F."/>
            <person name="Michel G."/>
            <person name="Kersting A."/>
            <person name="Lauritano C."/>
            <person name="Lohaus R."/>
            <person name="Toepel M."/>
            <person name="Tonon T."/>
            <person name="Vanneste K."/>
            <person name="Amirebrahimi M."/>
            <person name="Brakel J."/>
            <person name="Bostroem C."/>
            <person name="Chovatia M."/>
            <person name="Grimwood J."/>
            <person name="Jenkins J.W."/>
            <person name="Jueterbock A."/>
            <person name="Mraz A."/>
            <person name="Stam W.T."/>
            <person name="Tice H."/>
            <person name="Bornberg-Bauer E."/>
            <person name="Green P.J."/>
            <person name="Pearson G.A."/>
            <person name="Procaccini G."/>
            <person name="Duarte C.M."/>
            <person name="Schmutz J."/>
            <person name="Reusch T.B.H."/>
            <person name="Van de Peer Y."/>
        </authorList>
    </citation>
    <scope>NUCLEOTIDE SEQUENCE [LARGE SCALE GENOMIC DNA]</scope>
    <source>
        <strain evidence="3">cv. Finnish</strain>
    </source>
</reference>
<organism evidence="2 3">
    <name type="scientific">Zostera marina</name>
    <name type="common">Eelgrass</name>
    <dbReference type="NCBI Taxonomy" id="29655"/>
    <lineage>
        <taxon>Eukaryota</taxon>
        <taxon>Viridiplantae</taxon>
        <taxon>Streptophyta</taxon>
        <taxon>Embryophyta</taxon>
        <taxon>Tracheophyta</taxon>
        <taxon>Spermatophyta</taxon>
        <taxon>Magnoliopsida</taxon>
        <taxon>Liliopsida</taxon>
        <taxon>Zosteraceae</taxon>
        <taxon>Zostera</taxon>
    </lineage>
</organism>
<dbReference type="OrthoDB" id="2021019at2759"/>
<proteinExistence type="predicted"/>
<dbReference type="EMBL" id="LFYR01001364">
    <property type="protein sequence ID" value="KMZ62412.1"/>
    <property type="molecule type" value="Genomic_DNA"/>
</dbReference>
<evidence type="ECO:0000313" key="3">
    <source>
        <dbReference type="Proteomes" id="UP000036987"/>
    </source>
</evidence>
<dbReference type="AlphaFoldDB" id="A0A0K9P2C8"/>
<feature type="region of interest" description="Disordered" evidence="1">
    <location>
        <begin position="61"/>
        <end position="81"/>
    </location>
</feature>
<name>A0A0K9P2C8_ZOSMR</name>
<keyword evidence="3" id="KW-1185">Reference proteome</keyword>
<accession>A0A0K9P2C8</accession>
<dbReference type="InterPro" id="IPR006652">
    <property type="entry name" value="Kelch_1"/>
</dbReference>
<sequence length="81" mass="9024">MAAERKNKVYTVQMVDTLSPGNVEKVILRLASLVYVVGGRDLNNEQLNNCEVYDQTSDVPCQPTIPDKRNRGDYQGASSCF</sequence>
<dbReference type="Proteomes" id="UP000036987">
    <property type="component" value="Unassembled WGS sequence"/>
</dbReference>
<gene>
    <name evidence="2" type="ORF">ZOSMA_467G00040</name>
</gene>
<protein>
    <submittedName>
        <fullName evidence="2">Uncharacterized protein</fullName>
    </submittedName>
</protein>
<dbReference type="Pfam" id="PF01344">
    <property type="entry name" value="Kelch_1"/>
    <property type="match status" value="1"/>
</dbReference>
<comment type="caution">
    <text evidence="2">The sequence shown here is derived from an EMBL/GenBank/DDBJ whole genome shotgun (WGS) entry which is preliminary data.</text>
</comment>
<evidence type="ECO:0000313" key="2">
    <source>
        <dbReference type="EMBL" id="KMZ62412.1"/>
    </source>
</evidence>